<name>A0A1H7SAW5_9BURK</name>
<organism evidence="1 2">
    <name type="scientific">Paraburkholderia caballeronis</name>
    <dbReference type="NCBI Taxonomy" id="416943"/>
    <lineage>
        <taxon>Bacteria</taxon>
        <taxon>Pseudomonadati</taxon>
        <taxon>Pseudomonadota</taxon>
        <taxon>Betaproteobacteria</taxon>
        <taxon>Burkholderiales</taxon>
        <taxon>Burkholderiaceae</taxon>
        <taxon>Paraburkholderia</taxon>
    </lineage>
</organism>
<proteinExistence type="predicted"/>
<evidence type="ECO:0008006" key="3">
    <source>
        <dbReference type="Google" id="ProtNLM"/>
    </source>
</evidence>
<gene>
    <name evidence="1" type="ORF">SAMN05192542_111182</name>
</gene>
<accession>A0A1H7SAW5</accession>
<dbReference type="Pfam" id="PF10933">
    <property type="entry name" value="DUF2827"/>
    <property type="match status" value="1"/>
</dbReference>
<dbReference type="EMBL" id="FOAJ01000011">
    <property type="protein sequence ID" value="SEL69449.1"/>
    <property type="molecule type" value="Genomic_DNA"/>
</dbReference>
<evidence type="ECO:0000313" key="2">
    <source>
        <dbReference type="Proteomes" id="UP000199120"/>
    </source>
</evidence>
<dbReference type="Proteomes" id="UP000199120">
    <property type="component" value="Unassembled WGS sequence"/>
</dbReference>
<dbReference type="InterPro" id="IPR021234">
    <property type="entry name" value="DUF2827"/>
</dbReference>
<reference evidence="2" key="1">
    <citation type="submission" date="2016-10" db="EMBL/GenBank/DDBJ databases">
        <authorList>
            <person name="Varghese N."/>
            <person name="Submissions S."/>
        </authorList>
    </citation>
    <scope>NUCLEOTIDE SEQUENCE [LARGE SCALE GENOMIC DNA]</scope>
    <source>
        <strain evidence="2">LMG 26416</strain>
    </source>
</reference>
<keyword evidence="2" id="KW-1185">Reference proteome</keyword>
<dbReference type="RefSeq" id="WP_090551065.1">
    <property type="nucleotide sequence ID" value="NZ_FNSR01000002.1"/>
</dbReference>
<protein>
    <recommendedName>
        <fullName evidence="3">DUF2827 domain-containing protein</fullName>
    </recommendedName>
</protein>
<dbReference type="AlphaFoldDB" id="A0A1H7SAW5"/>
<dbReference type="OrthoDB" id="1627328at2"/>
<evidence type="ECO:0000313" key="1">
    <source>
        <dbReference type="EMBL" id="SEL69449.1"/>
    </source>
</evidence>
<sequence>MRIGLSVRSRGGLSIEQDGASQYAIFVAGAFLRLPFVRSVVLIDGDHGVRPPQAADAIAPGLRVVTQQQATDEVNVIVRVGGALEPAWLDLMHARGCKIVCCRSRLPLAGLAEPAALDAPADAPQPDRCDEVWLLPKDRLTVPLLRTLYPCPVHVVPFVWSPAFVDARIAELARDGVAYGYGASRGVRDTGGGLRVAVLEARFPAVKTASVAMLVCDRAYRADRGAVGAMHVLDARHLNEPPTMLHLANAFDVVRDRRAIFDGPHDIAAFVGRHADAVVAHQPDDDQNYGYLDVLYGGYPLIHNAPWLMDAGYYYPGADAQRGARQLLAAAHRHDASLDAYRVKSRRVFNAVDPLSHANLAAYALRLKALGVGRGG</sequence>